<dbReference type="AlphaFoldDB" id="A0A382R5V0"/>
<name>A0A382R5V0_9ZZZZ</name>
<sequence length="254" mass="29980">MRYLNHIEKCLKKVEDGYCKLNDQAVSLEGMVQKKGRTILNTICEMDDCRYLQIGCWRGATLYSALYKNNLEYAFVCDDFSEFSFNTTMNTPERKRILDLDIMLDLIQPDDDDNVLEFDFYDSDCFYMDLNHIKKPINVYYYDGGHDETDHYLALKHFYPVLDKDFIFICDDWAEERVQYGTHKAMRELALRASSWATSNNFYIASVQKILQPTGVLIDDQSQPLFEIYQQGEFDRKPYSIKSSKQEIKKESYE</sequence>
<accession>A0A382R5V0</accession>
<dbReference type="EMBL" id="UINC01118936">
    <property type="protein sequence ID" value="SVC92408.1"/>
    <property type="molecule type" value="Genomic_DNA"/>
</dbReference>
<gene>
    <name evidence="1" type="ORF">METZ01_LOCUS345262</name>
</gene>
<reference evidence="1" key="1">
    <citation type="submission" date="2018-05" db="EMBL/GenBank/DDBJ databases">
        <authorList>
            <person name="Lanie J.A."/>
            <person name="Ng W.-L."/>
            <person name="Kazmierczak K.M."/>
            <person name="Andrzejewski T.M."/>
            <person name="Davidsen T.M."/>
            <person name="Wayne K.J."/>
            <person name="Tettelin H."/>
            <person name="Glass J.I."/>
            <person name="Rusch D."/>
            <person name="Podicherti R."/>
            <person name="Tsui H.-C.T."/>
            <person name="Winkler M.E."/>
        </authorList>
    </citation>
    <scope>NUCLEOTIDE SEQUENCE</scope>
</reference>
<evidence type="ECO:0008006" key="2">
    <source>
        <dbReference type="Google" id="ProtNLM"/>
    </source>
</evidence>
<protein>
    <recommendedName>
        <fullName evidence="2">Class I SAM-dependent methyltransferase</fullName>
    </recommendedName>
</protein>
<proteinExistence type="predicted"/>
<organism evidence="1">
    <name type="scientific">marine metagenome</name>
    <dbReference type="NCBI Taxonomy" id="408172"/>
    <lineage>
        <taxon>unclassified sequences</taxon>
        <taxon>metagenomes</taxon>
        <taxon>ecological metagenomes</taxon>
    </lineage>
</organism>
<evidence type="ECO:0000313" key="1">
    <source>
        <dbReference type="EMBL" id="SVC92408.1"/>
    </source>
</evidence>